<evidence type="ECO:0000259" key="2">
    <source>
        <dbReference type="Pfam" id="PF09925"/>
    </source>
</evidence>
<name>A0A2T4U7N0_9BACI</name>
<feature type="transmembrane region" description="Helical" evidence="1">
    <location>
        <begin position="342"/>
        <end position="358"/>
    </location>
</feature>
<dbReference type="InterPro" id="IPR018677">
    <property type="entry name" value="DUF2157"/>
</dbReference>
<feature type="domain" description="DUF2157" evidence="2">
    <location>
        <begin position="8"/>
        <end position="140"/>
    </location>
</feature>
<dbReference type="EMBL" id="PZJJ01000007">
    <property type="protein sequence ID" value="PTL39384.1"/>
    <property type="molecule type" value="Genomic_DNA"/>
</dbReference>
<feature type="transmembrane region" description="Helical" evidence="1">
    <location>
        <begin position="125"/>
        <end position="142"/>
    </location>
</feature>
<sequence>MKLEDKLQEWEKEKLLDRSTVTRILSYEKDRYPVRKKHRLPLLTIIGLIFFTLAVFSFIAANWQVMPALLKTGLVLFLMWAFYVLGYFSEKKHFARPVIFRLIGLAMFGASIIVTAQAFHFSTSGSLLPWALFLAALAHYAVWRHAAYTVTAFIFGIFTLTASIPVVSWVEWSFFTAVVLAWFLTSRKDETTFFSWFLLFGSGLKLWSAAEYASPFWPVWTLFVLFLLLFLIPDEKAQKLLPLYTGTGALLLVIYLAVRGEAGLTLVDLNWSEASALAAAGALVLILAFWKFPAAAWTAVLGGLGFMMFDETAIALAVTAEITALAYLFVSHRRSLPLAPGFTYFILVQLVIYVIFAWGRLDMALFFLIGALLLFAFSGTAWWLNHRKEEAAS</sequence>
<dbReference type="AlphaFoldDB" id="A0A2T4U7N0"/>
<comment type="caution">
    <text evidence="3">The sequence shown here is derived from an EMBL/GenBank/DDBJ whole genome shotgun (WGS) entry which is preliminary data.</text>
</comment>
<dbReference type="Pfam" id="PF09925">
    <property type="entry name" value="DUF2157"/>
    <property type="match status" value="1"/>
</dbReference>
<gene>
    <name evidence="3" type="ORF">C6Y45_06025</name>
</gene>
<feature type="transmembrane region" description="Helical" evidence="1">
    <location>
        <begin position="313"/>
        <end position="330"/>
    </location>
</feature>
<evidence type="ECO:0000256" key="1">
    <source>
        <dbReference type="SAM" id="Phobius"/>
    </source>
</evidence>
<keyword evidence="1" id="KW-0472">Membrane</keyword>
<evidence type="ECO:0000313" key="4">
    <source>
        <dbReference type="Proteomes" id="UP000240509"/>
    </source>
</evidence>
<feature type="transmembrane region" description="Helical" evidence="1">
    <location>
        <begin position="365"/>
        <end position="384"/>
    </location>
</feature>
<keyword evidence="4" id="KW-1185">Reference proteome</keyword>
<feature type="transmembrane region" description="Helical" evidence="1">
    <location>
        <begin position="240"/>
        <end position="258"/>
    </location>
</feature>
<feature type="transmembrane region" description="Helical" evidence="1">
    <location>
        <begin position="65"/>
        <end position="86"/>
    </location>
</feature>
<dbReference type="RefSeq" id="WP_107584273.1">
    <property type="nucleotide sequence ID" value="NZ_PZJJ01000007.1"/>
</dbReference>
<feature type="transmembrane region" description="Helical" evidence="1">
    <location>
        <begin position="278"/>
        <end position="301"/>
    </location>
</feature>
<feature type="transmembrane region" description="Helical" evidence="1">
    <location>
        <begin position="193"/>
        <end position="210"/>
    </location>
</feature>
<organism evidence="3 4">
    <name type="scientific">Alkalicoccus saliphilus</name>
    <dbReference type="NCBI Taxonomy" id="200989"/>
    <lineage>
        <taxon>Bacteria</taxon>
        <taxon>Bacillati</taxon>
        <taxon>Bacillota</taxon>
        <taxon>Bacilli</taxon>
        <taxon>Bacillales</taxon>
        <taxon>Bacillaceae</taxon>
        <taxon>Alkalicoccus</taxon>
    </lineage>
</organism>
<feature type="transmembrane region" description="Helical" evidence="1">
    <location>
        <begin position="147"/>
        <end position="164"/>
    </location>
</feature>
<evidence type="ECO:0000313" key="3">
    <source>
        <dbReference type="EMBL" id="PTL39384.1"/>
    </source>
</evidence>
<dbReference type="Proteomes" id="UP000240509">
    <property type="component" value="Unassembled WGS sequence"/>
</dbReference>
<dbReference type="OrthoDB" id="5351773at2"/>
<proteinExistence type="predicted"/>
<feature type="transmembrane region" description="Helical" evidence="1">
    <location>
        <begin position="40"/>
        <end position="59"/>
    </location>
</feature>
<keyword evidence="1" id="KW-1133">Transmembrane helix</keyword>
<reference evidence="3 4" key="1">
    <citation type="submission" date="2018-03" db="EMBL/GenBank/DDBJ databases">
        <title>Alkalicoccus saliphilus sp. nov., isolated from a mineral pool.</title>
        <authorList>
            <person name="Zhao B."/>
        </authorList>
    </citation>
    <scope>NUCLEOTIDE SEQUENCE [LARGE SCALE GENOMIC DNA]</scope>
    <source>
        <strain evidence="3 4">6AG</strain>
    </source>
</reference>
<accession>A0A2T4U7N0</accession>
<protein>
    <submittedName>
        <fullName evidence="3">DUF2157 domain-containing protein</fullName>
    </submittedName>
</protein>
<keyword evidence="1" id="KW-0812">Transmembrane</keyword>
<feature type="transmembrane region" description="Helical" evidence="1">
    <location>
        <begin position="216"/>
        <end position="233"/>
    </location>
</feature>
<feature type="transmembrane region" description="Helical" evidence="1">
    <location>
        <begin position="98"/>
        <end position="119"/>
    </location>
</feature>